<dbReference type="Proteomes" id="UP000005933">
    <property type="component" value="Unassembled WGS sequence"/>
</dbReference>
<sequence>MAAACALRRDRIARFKRLKPVRRRPWRRARCVSAQTGPPPGRCLGAQPRLSAAAPMRCAVNSQSTTNDASAMAISTAIRGLPARIPHLSCGCAATQLTLGSLA</sequence>
<comment type="caution">
    <text evidence="1">The sequence shown here is derived from an EMBL/GenBank/DDBJ whole genome shotgun (WGS) entry which is preliminary data.</text>
</comment>
<evidence type="ECO:0000313" key="2">
    <source>
        <dbReference type="Proteomes" id="UP000005933"/>
    </source>
</evidence>
<dbReference type="AlphaFoldDB" id="A0AB33VIV5"/>
<gene>
    <name evidence="1" type="ORF">RRSL_04605</name>
</gene>
<organism evidence="1 2">
    <name type="scientific">Ralstonia solanacearum (strain UW551)</name>
    <dbReference type="NCBI Taxonomy" id="342110"/>
    <lineage>
        <taxon>Bacteria</taxon>
        <taxon>Pseudomonadati</taxon>
        <taxon>Pseudomonadota</taxon>
        <taxon>Betaproteobacteria</taxon>
        <taxon>Burkholderiales</taxon>
        <taxon>Burkholderiaceae</taxon>
        <taxon>Ralstonia</taxon>
        <taxon>Ralstonia solanacearum species complex</taxon>
    </lineage>
</organism>
<name>A0AB33VIV5_RALSU</name>
<proteinExistence type="predicted"/>
<accession>A0AB33VIV5</accession>
<evidence type="ECO:0000313" key="1">
    <source>
        <dbReference type="EMBL" id="EAP74743.1"/>
    </source>
</evidence>
<reference evidence="1 2" key="1">
    <citation type="journal article" date="2006" name="Mol. Plant Microbe Interact.">
        <title>Identification of open reading frames unique to a select agent: Ralstonia solanacearum race 3 biovar 2.</title>
        <authorList>
            <person name="Gabriel D.W."/>
            <person name="Allen C."/>
            <person name="Schell M."/>
            <person name="Denny T.P."/>
            <person name="Greenberg J.T."/>
            <person name="Duan Y.P."/>
            <person name="Flores-Cruz Z."/>
            <person name="Huang Q."/>
            <person name="Clifford J.M."/>
            <person name="Presting G."/>
            <person name="Gonzalez E.T."/>
            <person name="Reddy J."/>
            <person name="Elphinstone J."/>
            <person name="Swanson J."/>
            <person name="Yao J."/>
            <person name="Mulholland V."/>
            <person name="Liu L."/>
            <person name="Farmerie W."/>
            <person name="Patnaikuni M."/>
            <person name="Balogh B."/>
            <person name="Norman D."/>
            <person name="Alvarez A."/>
            <person name="Castillo J.A."/>
            <person name="Jones J."/>
            <person name="Saddler G."/>
            <person name="Walunas T."/>
            <person name="Zhukov A."/>
            <person name="Mikhailova N."/>
        </authorList>
    </citation>
    <scope>NUCLEOTIDE SEQUENCE [LARGE SCALE GENOMIC DNA]</scope>
    <source>
        <strain evidence="1 2">UW551</strain>
    </source>
</reference>
<protein>
    <submittedName>
        <fullName evidence="1">Uncharacterized protein</fullName>
    </submittedName>
</protein>
<dbReference type="EMBL" id="AAKL01000001">
    <property type="protein sequence ID" value="EAP74743.1"/>
    <property type="molecule type" value="Genomic_DNA"/>
</dbReference>